<name>A0A0D3KAQ1_EMIH1</name>
<organism evidence="1 2">
    <name type="scientific">Emiliania huxleyi (strain CCMP1516)</name>
    <dbReference type="NCBI Taxonomy" id="280463"/>
    <lineage>
        <taxon>Eukaryota</taxon>
        <taxon>Haptista</taxon>
        <taxon>Haptophyta</taxon>
        <taxon>Prymnesiophyceae</taxon>
        <taxon>Isochrysidales</taxon>
        <taxon>Noelaerhabdaceae</taxon>
        <taxon>Emiliania</taxon>
    </lineage>
</organism>
<dbReference type="GeneID" id="17278108"/>
<reference evidence="1" key="2">
    <citation type="submission" date="2024-10" db="UniProtKB">
        <authorList>
            <consortium name="EnsemblProtists"/>
        </authorList>
    </citation>
    <scope>IDENTIFICATION</scope>
</reference>
<dbReference type="SUPFAM" id="SSF88697">
    <property type="entry name" value="PUA domain-like"/>
    <property type="match status" value="1"/>
</dbReference>
<protein>
    <submittedName>
        <fullName evidence="1">Uncharacterized protein</fullName>
    </submittedName>
</protein>
<dbReference type="EnsemblProtists" id="EOD32836">
    <property type="protein sequence ID" value="EOD32836"/>
    <property type="gene ID" value="EMIHUDRAFT_230193"/>
</dbReference>
<dbReference type="RefSeq" id="XP_005785265.1">
    <property type="nucleotide sequence ID" value="XM_005785208.1"/>
</dbReference>
<reference evidence="2" key="1">
    <citation type="journal article" date="2013" name="Nature">
        <title>Pan genome of the phytoplankton Emiliania underpins its global distribution.</title>
        <authorList>
            <person name="Read B.A."/>
            <person name="Kegel J."/>
            <person name="Klute M.J."/>
            <person name="Kuo A."/>
            <person name="Lefebvre S.C."/>
            <person name="Maumus F."/>
            <person name="Mayer C."/>
            <person name="Miller J."/>
            <person name="Monier A."/>
            <person name="Salamov A."/>
            <person name="Young J."/>
            <person name="Aguilar M."/>
            <person name="Claverie J.M."/>
            <person name="Frickenhaus S."/>
            <person name="Gonzalez K."/>
            <person name="Herman E.K."/>
            <person name="Lin Y.C."/>
            <person name="Napier J."/>
            <person name="Ogata H."/>
            <person name="Sarno A.F."/>
            <person name="Shmutz J."/>
            <person name="Schroeder D."/>
            <person name="de Vargas C."/>
            <person name="Verret F."/>
            <person name="von Dassow P."/>
            <person name="Valentin K."/>
            <person name="Van de Peer Y."/>
            <person name="Wheeler G."/>
            <person name="Dacks J.B."/>
            <person name="Delwiche C.F."/>
            <person name="Dyhrman S.T."/>
            <person name="Glockner G."/>
            <person name="John U."/>
            <person name="Richards T."/>
            <person name="Worden A.Z."/>
            <person name="Zhang X."/>
            <person name="Grigoriev I.V."/>
            <person name="Allen A.E."/>
            <person name="Bidle K."/>
            <person name="Borodovsky M."/>
            <person name="Bowler C."/>
            <person name="Brownlee C."/>
            <person name="Cock J.M."/>
            <person name="Elias M."/>
            <person name="Gladyshev V.N."/>
            <person name="Groth M."/>
            <person name="Guda C."/>
            <person name="Hadaegh A."/>
            <person name="Iglesias-Rodriguez M.D."/>
            <person name="Jenkins J."/>
            <person name="Jones B.M."/>
            <person name="Lawson T."/>
            <person name="Leese F."/>
            <person name="Lindquist E."/>
            <person name="Lobanov A."/>
            <person name="Lomsadze A."/>
            <person name="Malik S.B."/>
            <person name="Marsh M.E."/>
            <person name="Mackinder L."/>
            <person name="Mock T."/>
            <person name="Mueller-Roeber B."/>
            <person name="Pagarete A."/>
            <person name="Parker M."/>
            <person name="Probert I."/>
            <person name="Quesneville H."/>
            <person name="Raines C."/>
            <person name="Rensing S.A."/>
            <person name="Riano-Pachon D.M."/>
            <person name="Richier S."/>
            <person name="Rokitta S."/>
            <person name="Shiraiwa Y."/>
            <person name="Soanes D.M."/>
            <person name="van der Giezen M."/>
            <person name="Wahlund T.M."/>
            <person name="Williams B."/>
            <person name="Wilson W."/>
            <person name="Wolfe G."/>
            <person name="Wurch L.L."/>
        </authorList>
    </citation>
    <scope>NUCLEOTIDE SEQUENCE</scope>
</reference>
<evidence type="ECO:0000313" key="1">
    <source>
        <dbReference type="EnsemblProtists" id="EOD32836"/>
    </source>
</evidence>
<dbReference type="AlphaFoldDB" id="A0A0D3KAQ1"/>
<accession>A0A0D3KAQ1</accession>
<dbReference type="PaxDb" id="2903-EOD32836"/>
<keyword evidence="2" id="KW-1185">Reference proteome</keyword>
<dbReference type="Proteomes" id="UP000013827">
    <property type="component" value="Unassembled WGS sequence"/>
</dbReference>
<evidence type="ECO:0000313" key="2">
    <source>
        <dbReference type="Proteomes" id="UP000013827"/>
    </source>
</evidence>
<sequence length="267" mass="27664">MRLDAAVPVLPLAGVVPFPQSPHPYLVSAPVGGAGGRAAAFYQPAFSPMADVGVIAEVLPCGEGGLLECTPLDRVRRMSDGALDVVADTPLDEAAAEEAARLHGELWTLLATLRGADAADGPLTSLRPGAASPSHASLALASCCELGTAEQQRLLETVDTVERLRSLEVALREAAGEPARLTNLVVRGSHFSGRQPTIVSTIAGACTSSFAGTVFSTDFCGMMRALSASDSFSEGDPAAYSSPTAEQLLLEHCRLVGCPRAAALRRE</sequence>
<dbReference type="KEGG" id="ehx:EMIHUDRAFT_230193"/>
<dbReference type="InterPro" id="IPR015947">
    <property type="entry name" value="PUA-like_sf"/>
</dbReference>
<dbReference type="HOGENOM" id="CLU_1043695_0_0_1"/>
<proteinExistence type="predicted"/>